<evidence type="ECO:0000259" key="6">
    <source>
        <dbReference type="Pfam" id="PF00156"/>
    </source>
</evidence>
<feature type="compositionally biased region" description="Basic residues" evidence="5">
    <location>
        <begin position="1"/>
        <end position="11"/>
    </location>
</feature>
<dbReference type="InterPro" id="IPR000836">
    <property type="entry name" value="PRTase_dom"/>
</dbReference>
<dbReference type="HAMAP" id="MF_01219">
    <property type="entry name" value="PyrR"/>
    <property type="match status" value="1"/>
</dbReference>
<comment type="catalytic activity">
    <reaction evidence="4">
        <text>UMP + diphosphate = 5-phospho-alpha-D-ribose 1-diphosphate + uracil</text>
        <dbReference type="Rhea" id="RHEA:13017"/>
        <dbReference type="ChEBI" id="CHEBI:17568"/>
        <dbReference type="ChEBI" id="CHEBI:33019"/>
        <dbReference type="ChEBI" id="CHEBI:57865"/>
        <dbReference type="ChEBI" id="CHEBI:58017"/>
        <dbReference type="EC" id="2.4.2.9"/>
    </reaction>
</comment>
<dbReference type="InterPro" id="IPR023050">
    <property type="entry name" value="PyrR"/>
</dbReference>
<dbReference type="NCBIfam" id="NF003549">
    <property type="entry name" value="PRK05205.1-5"/>
    <property type="match status" value="1"/>
</dbReference>
<name>A0A0F0CST7_9BACT</name>
<dbReference type="Proteomes" id="UP000033428">
    <property type="component" value="Unassembled WGS sequence"/>
</dbReference>
<evidence type="ECO:0000256" key="3">
    <source>
        <dbReference type="ARBA" id="ARBA00023163"/>
    </source>
</evidence>
<evidence type="ECO:0000313" key="8">
    <source>
        <dbReference type="Proteomes" id="UP000033428"/>
    </source>
</evidence>
<dbReference type="EMBL" id="JYNY01000341">
    <property type="protein sequence ID" value="KJJ84515.1"/>
    <property type="molecule type" value="Genomic_DNA"/>
</dbReference>
<feature type="region of interest" description="Disordered" evidence="5">
    <location>
        <begin position="1"/>
        <end position="22"/>
    </location>
</feature>
<dbReference type="SUPFAM" id="SSF53271">
    <property type="entry name" value="PRTase-like"/>
    <property type="match status" value="1"/>
</dbReference>
<dbReference type="AlphaFoldDB" id="A0A0F0CST7"/>
<feature type="short sequence motif" description="PRPP-binding" evidence="4">
    <location>
        <begin position="121"/>
        <end position="133"/>
    </location>
</feature>
<keyword evidence="3 4" id="KW-0804">Transcription</keyword>
<dbReference type="EC" id="2.4.2.9" evidence="4"/>
<feature type="domain" description="Phosphoribosyltransferase" evidence="6">
    <location>
        <begin position="31"/>
        <end position="178"/>
    </location>
</feature>
<dbReference type="GO" id="GO:0004845">
    <property type="term" value="F:uracil phosphoribosyltransferase activity"/>
    <property type="evidence" value="ECO:0007669"/>
    <property type="project" value="UniProtKB-UniRule"/>
</dbReference>
<evidence type="ECO:0000256" key="2">
    <source>
        <dbReference type="ARBA" id="ARBA00023015"/>
    </source>
</evidence>
<keyword evidence="4 7" id="KW-0328">Glycosyltransferase</keyword>
<evidence type="ECO:0000256" key="1">
    <source>
        <dbReference type="ARBA" id="ARBA00005565"/>
    </source>
</evidence>
<dbReference type="CDD" id="cd06223">
    <property type="entry name" value="PRTases_typeI"/>
    <property type="match status" value="1"/>
</dbReference>
<dbReference type="Pfam" id="PF00156">
    <property type="entry name" value="Pribosyltran"/>
    <property type="match status" value="1"/>
</dbReference>
<protein>
    <recommendedName>
        <fullName evidence="4">Bifunctional protein PyrR</fullName>
    </recommendedName>
    <domain>
        <recommendedName>
            <fullName evidence="4">Pyrimidine operon regulatory protein</fullName>
        </recommendedName>
    </domain>
    <domain>
        <recommendedName>
            <fullName evidence="4">Uracil phosphoribosyltransferase</fullName>
            <shortName evidence="4">UPRTase</shortName>
            <ecNumber evidence="4">2.4.2.9</ecNumber>
        </recommendedName>
    </domain>
</protein>
<dbReference type="PATRIC" id="fig|1609969.3.peg.1742"/>
<dbReference type="Gene3D" id="3.40.50.2020">
    <property type="match status" value="1"/>
</dbReference>
<dbReference type="PANTHER" id="PTHR11608:SF0">
    <property type="entry name" value="BIFUNCTIONAL PROTEIN PYRR"/>
    <property type="match status" value="1"/>
</dbReference>
<accession>A0A0F0CST7</accession>
<comment type="caution">
    <text evidence="7">The sequence shown here is derived from an EMBL/GenBank/DDBJ whole genome shotgun (WGS) entry which is preliminary data.</text>
</comment>
<dbReference type="FunFam" id="3.40.50.2020:FF:000020">
    <property type="entry name" value="Bifunctional protein PyrR"/>
    <property type="match status" value="1"/>
</dbReference>
<comment type="similarity">
    <text evidence="1 4">Belongs to the purine/pyrimidine phosphoribosyltransferase family. PyrR subfamily.</text>
</comment>
<comment type="function">
    <text evidence="4">Regulates the transcription of the pyrimidine nucleotide (pyr) operon in response to exogenous pyrimidines.</text>
</comment>
<keyword evidence="2 4" id="KW-0805">Transcription regulation</keyword>
<gene>
    <name evidence="4" type="primary">pyrR</name>
    <name evidence="7" type="ORF">OMAG_001619</name>
</gene>
<dbReference type="PANTHER" id="PTHR11608">
    <property type="entry name" value="BIFUNCTIONAL PROTEIN PYRR"/>
    <property type="match status" value="1"/>
</dbReference>
<keyword evidence="4 7" id="KW-0808">Transferase</keyword>
<reference evidence="7 8" key="1">
    <citation type="submission" date="2015-02" db="EMBL/GenBank/DDBJ databases">
        <title>Single-cell genomics of uncultivated deep-branching MTB reveals a conserved set of magnetosome genes.</title>
        <authorList>
            <person name="Kolinko S."/>
            <person name="Richter M."/>
            <person name="Glockner F.O."/>
            <person name="Brachmann A."/>
            <person name="Schuler D."/>
        </authorList>
    </citation>
    <scope>NUCLEOTIDE SEQUENCE [LARGE SCALE GENOMIC DNA]</scope>
    <source>
        <strain evidence="7">SKK-01</strain>
    </source>
</reference>
<organism evidence="7 8">
    <name type="scientific">Candidatus Omnitrophus magneticus</name>
    <dbReference type="NCBI Taxonomy" id="1609969"/>
    <lineage>
        <taxon>Bacteria</taxon>
        <taxon>Pseudomonadati</taxon>
        <taxon>Candidatus Omnitrophota</taxon>
        <taxon>Candidatus Omnitrophus</taxon>
    </lineage>
</organism>
<evidence type="ECO:0000256" key="5">
    <source>
        <dbReference type="SAM" id="MobiDB-lite"/>
    </source>
</evidence>
<evidence type="ECO:0000256" key="4">
    <source>
        <dbReference type="HAMAP-Rule" id="MF_01219"/>
    </source>
</evidence>
<sequence length="205" mass="23274">MEKGMAIKKKQNNPLARGQENKKKKAVKICNAKEIELALQRMADEIIEHNKTEKQLVVIGIKTRGEFLAKRLEGIISKKQKKEIPVGAMDITLYRDDLTEVAEQPVLRSTEISFDITEKIVILVDDVFFTGRTIRCALDEIIDFGRPRGIQLAVLIDRGHREIPIRPDFSGKNIITKKTDQIEVHLKESDKREDAVMLISEATAT</sequence>
<dbReference type="InterPro" id="IPR050137">
    <property type="entry name" value="PyrR_bifunctional"/>
</dbReference>
<comment type="function">
    <text evidence="4">Also displays a weak uracil phosphoribosyltransferase activity which is not physiologically significant.</text>
</comment>
<dbReference type="GO" id="GO:0006355">
    <property type="term" value="P:regulation of DNA-templated transcription"/>
    <property type="evidence" value="ECO:0007669"/>
    <property type="project" value="UniProtKB-UniRule"/>
</dbReference>
<keyword evidence="8" id="KW-1185">Reference proteome</keyword>
<dbReference type="InterPro" id="IPR029057">
    <property type="entry name" value="PRTase-like"/>
</dbReference>
<proteinExistence type="inferred from homology"/>
<evidence type="ECO:0000313" key="7">
    <source>
        <dbReference type="EMBL" id="KJJ84515.1"/>
    </source>
</evidence>